<protein>
    <submittedName>
        <fullName evidence="2">Uncharacterized protein</fullName>
    </submittedName>
</protein>
<evidence type="ECO:0000313" key="3">
    <source>
        <dbReference type="Proteomes" id="UP001154114"/>
    </source>
</evidence>
<proteinExistence type="predicted"/>
<accession>A0A9P0FVP5</accession>
<sequence>MKFFVAFVALVAVAVASPLVKPVSSDIEALEAIVAAINSPSTDPATAALLEQQLQEVLGSLDLHPISVGPAIIMPEPIAVGPAISPEPISIGPAIVDFPLPEGALGEAPIVAPSPVAIVEGPAPVSDSSSAPLVQIILNINQASAEAVPVGPVGPVIAPTPVQVVDAAPIPVEPVQVVEIAPEPVQVVEVAPVPVEPVLIGMPIIPSPAITLPEELN</sequence>
<evidence type="ECO:0000313" key="2">
    <source>
        <dbReference type="EMBL" id="CAH0590128.1"/>
    </source>
</evidence>
<feature type="chain" id="PRO_5040460594" evidence="1">
    <location>
        <begin position="17"/>
        <end position="217"/>
    </location>
</feature>
<reference evidence="2" key="1">
    <citation type="submission" date="2021-12" db="EMBL/GenBank/DDBJ databases">
        <authorList>
            <person name="King R."/>
        </authorList>
    </citation>
    <scope>NUCLEOTIDE SEQUENCE</scope>
</reference>
<dbReference type="Proteomes" id="UP001154114">
    <property type="component" value="Chromosome 18"/>
</dbReference>
<feature type="signal peptide" evidence="1">
    <location>
        <begin position="1"/>
        <end position="16"/>
    </location>
</feature>
<dbReference type="OrthoDB" id="7491799at2759"/>
<name>A0A9P0FVP5_CHRIL</name>
<gene>
    <name evidence="2" type="ORF">CINC_LOCUS4706</name>
</gene>
<dbReference type="AlphaFoldDB" id="A0A9P0FVP5"/>
<organism evidence="2 3">
    <name type="scientific">Chrysodeixis includens</name>
    <name type="common">Soybean looper</name>
    <name type="synonym">Pseudoplusia includens</name>
    <dbReference type="NCBI Taxonomy" id="689277"/>
    <lineage>
        <taxon>Eukaryota</taxon>
        <taxon>Metazoa</taxon>
        <taxon>Ecdysozoa</taxon>
        <taxon>Arthropoda</taxon>
        <taxon>Hexapoda</taxon>
        <taxon>Insecta</taxon>
        <taxon>Pterygota</taxon>
        <taxon>Neoptera</taxon>
        <taxon>Endopterygota</taxon>
        <taxon>Lepidoptera</taxon>
        <taxon>Glossata</taxon>
        <taxon>Ditrysia</taxon>
        <taxon>Noctuoidea</taxon>
        <taxon>Noctuidae</taxon>
        <taxon>Plusiinae</taxon>
        <taxon>Chrysodeixis</taxon>
    </lineage>
</organism>
<keyword evidence="1" id="KW-0732">Signal</keyword>
<evidence type="ECO:0000256" key="1">
    <source>
        <dbReference type="SAM" id="SignalP"/>
    </source>
</evidence>
<dbReference type="EMBL" id="LR824021">
    <property type="protein sequence ID" value="CAH0590128.1"/>
    <property type="molecule type" value="Genomic_DNA"/>
</dbReference>
<keyword evidence="3" id="KW-1185">Reference proteome</keyword>